<dbReference type="PANTHER" id="PTHR31099">
    <property type="entry name" value="OS06G0165300 PROTEIN"/>
    <property type="match status" value="1"/>
</dbReference>
<sequence length="141" mass="15722">MLGEKTRELVLVVSLQEKSCDHASHCSAADVPEIDSEAVPMGPLRQLRSCFFDDGPRSEIQKGDLADIWRKGGLPGRYPSLITEVSSYFGFCPSQLTPLTWRTLMAVPVLGEFHGFSVGVHEILYSYYFAHVVNKAGFYHL</sequence>
<keyword evidence="2" id="KW-1185">Reference proteome</keyword>
<accession>A0ABQ7MG17</accession>
<dbReference type="PANTHER" id="PTHR31099:SF24">
    <property type="entry name" value="AMINOTRANSFERASE-LIKE PLANT MOBILE DOMAIN-CONTAINING PROTEIN"/>
    <property type="match status" value="1"/>
</dbReference>
<name>A0ABQ7MG17_BRACM</name>
<evidence type="ECO:0000313" key="2">
    <source>
        <dbReference type="Proteomes" id="UP000823674"/>
    </source>
</evidence>
<protein>
    <submittedName>
        <fullName evidence="1">Uncharacterized protein</fullName>
    </submittedName>
</protein>
<reference evidence="1 2" key="1">
    <citation type="submission" date="2021-03" db="EMBL/GenBank/DDBJ databases">
        <authorList>
            <person name="King G.J."/>
            <person name="Bancroft I."/>
            <person name="Baten A."/>
            <person name="Bloomfield J."/>
            <person name="Borpatragohain P."/>
            <person name="He Z."/>
            <person name="Irish N."/>
            <person name="Irwin J."/>
            <person name="Liu K."/>
            <person name="Mauleon R.P."/>
            <person name="Moore J."/>
            <person name="Morris R."/>
            <person name="Ostergaard L."/>
            <person name="Wang B."/>
            <person name="Wells R."/>
        </authorList>
    </citation>
    <scope>NUCLEOTIDE SEQUENCE [LARGE SCALE GENOMIC DNA]</scope>
    <source>
        <strain evidence="1">R-o-18</strain>
        <tissue evidence="1">Leaf</tissue>
    </source>
</reference>
<dbReference type="EMBL" id="JADBGQ010000005">
    <property type="protein sequence ID" value="KAG5397697.1"/>
    <property type="molecule type" value="Genomic_DNA"/>
</dbReference>
<gene>
    <name evidence="1" type="primary">A05p032920.1_BraROA</name>
    <name evidence="1" type="ORF">IGI04_019511</name>
</gene>
<evidence type="ECO:0000313" key="1">
    <source>
        <dbReference type="EMBL" id="KAG5397697.1"/>
    </source>
</evidence>
<organism evidence="1 2">
    <name type="scientific">Brassica rapa subsp. trilocularis</name>
    <dbReference type="NCBI Taxonomy" id="1813537"/>
    <lineage>
        <taxon>Eukaryota</taxon>
        <taxon>Viridiplantae</taxon>
        <taxon>Streptophyta</taxon>
        <taxon>Embryophyta</taxon>
        <taxon>Tracheophyta</taxon>
        <taxon>Spermatophyta</taxon>
        <taxon>Magnoliopsida</taxon>
        <taxon>eudicotyledons</taxon>
        <taxon>Gunneridae</taxon>
        <taxon>Pentapetalae</taxon>
        <taxon>rosids</taxon>
        <taxon>malvids</taxon>
        <taxon>Brassicales</taxon>
        <taxon>Brassicaceae</taxon>
        <taxon>Brassiceae</taxon>
        <taxon>Brassica</taxon>
    </lineage>
</organism>
<dbReference type="Proteomes" id="UP000823674">
    <property type="component" value="Chromosome A05"/>
</dbReference>
<comment type="caution">
    <text evidence="1">The sequence shown here is derived from an EMBL/GenBank/DDBJ whole genome shotgun (WGS) entry which is preliminary data.</text>
</comment>
<proteinExistence type="predicted"/>